<accession>A0A7K1US74</accession>
<reference evidence="3 4" key="1">
    <citation type="submission" date="2019-12" db="EMBL/GenBank/DDBJ databases">
        <title>Nocardia sp. nov. ET3-3 isolated from soil.</title>
        <authorList>
            <person name="Kanchanasin P."/>
            <person name="Tanasupawat S."/>
            <person name="Yuki M."/>
            <person name="Kudo T."/>
        </authorList>
    </citation>
    <scope>NUCLEOTIDE SEQUENCE [LARGE SCALE GENOMIC DNA]</scope>
    <source>
        <strain evidence="3 4">ET3-3</strain>
    </source>
</reference>
<dbReference type="SUPFAM" id="SSF69318">
    <property type="entry name" value="Integrin alpha N-terminal domain"/>
    <property type="match status" value="1"/>
</dbReference>
<dbReference type="Gene3D" id="2.130.10.130">
    <property type="entry name" value="Integrin alpha, N-terminal"/>
    <property type="match status" value="2"/>
</dbReference>
<dbReference type="InterPro" id="IPR013517">
    <property type="entry name" value="FG-GAP"/>
</dbReference>
<dbReference type="InterPro" id="IPR028994">
    <property type="entry name" value="Integrin_alpha_N"/>
</dbReference>
<feature type="chain" id="PRO_5029843931" description="VCBS repeat-containing protein" evidence="2">
    <location>
        <begin position="29"/>
        <end position="402"/>
    </location>
</feature>
<dbReference type="AlphaFoldDB" id="A0A7K1US74"/>
<dbReference type="Pfam" id="PF13517">
    <property type="entry name" value="FG-GAP_3"/>
    <property type="match status" value="3"/>
</dbReference>
<dbReference type="PANTHER" id="PTHR46580">
    <property type="entry name" value="SENSOR KINASE-RELATED"/>
    <property type="match status" value="1"/>
</dbReference>
<protein>
    <recommendedName>
        <fullName evidence="5">VCBS repeat-containing protein</fullName>
    </recommendedName>
</protein>
<evidence type="ECO:0000313" key="3">
    <source>
        <dbReference type="EMBL" id="MVU77200.1"/>
    </source>
</evidence>
<keyword evidence="4" id="KW-1185">Reference proteome</keyword>
<dbReference type="EMBL" id="WRPP01000001">
    <property type="protein sequence ID" value="MVU77200.1"/>
    <property type="molecule type" value="Genomic_DNA"/>
</dbReference>
<name>A0A7K1US74_9NOCA</name>
<dbReference type="RefSeq" id="WP_157386580.1">
    <property type="nucleotide sequence ID" value="NZ_WRPP01000001.1"/>
</dbReference>
<evidence type="ECO:0000256" key="2">
    <source>
        <dbReference type="SAM" id="SignalP"/>
    </source>
</evidence>
<comment type="caution">
    <text evidence="3">The sequence shown here is derived from an EMBL/GenBank/DDBJ whole genome shotgun (WGS) entry which is preliminary data.</text>
</comment>
<feature type="signal peptide" evidence="2">
    <location>
        <begin position="1"/>
        <end position="28"/>
    </location>
</feature>
<keyword evidence="1 2" id="KW-0732">Signal</keyword>
<dbReference type="Proteomes" id="UP000466794">
    <property type="component" value="Unassembled WGS sequence"/>
</dbReference>
<organism evidence="3 4">
    <name type="scientific">Nocardia terrae</name>
    <dbReference type="NCBI Taxonomy" id="2675851"/>
    <lineage>
        <taxon>Bacteria</taxon>
        <taxon>Bacillati</taxon>
        <taxon>Actinomycetota</taxon>
        <taxon>Actinomycetes</taxon>
        <taxon>Mycobacteriales</taxon>
        <taxon>Nocardiaceae</taxon>
        <taxon>Nocardia</taxon>
    </lineage>
</organism>
<sequence length="402" mass="41499">MSDTQRLRGFAPLLAVSLALCTTGTAAALPSGSSSGSSEGANPIFAESAQYNVGGLGPAFGSQTMAYADFNGDGKMDVAATGIVDGVGIMFGDGTGALRRNQFVHTEVGANAVQVADLNGDGAPDLVVTNFLSISVLLNDGHGNFHVDRTYATDFNPDVTYRTGGIPFGVALADFDHDGNIDIAFNSLLPAPGGVGIMHGDGHGQFSQPQWYGVGLSKASVLAGDLDNDGWPDLAFHDLATSGVWVMLNDRHGGFLPPRWNLAALPSEDLKLADVDGDGNLDLVTANVAGFSVGVHWGDGHGNFSPPQLIGPALAPCTIAIGDFDGDGIPDIAVGQYVPSTAMIFKGDGHRGFTYVEQHTIGLGPQAMEAVDLNGDGRPELLSMSSASEDVSVLVNRSGERG</sequence>
<evidence type="ECO:0008006" key="5">
    <source>
        <dbReference type="Google" id="ProtNLM"/>
    </source>
</evidence>
<evidence type="ECO:0000313" key="4">
    <source>
        <dbReference type="Proteomes" id="UP000466794"/>
    </source>
</evidence>
<proteinExistence type="predicted"/>
<evidence type="ECO:0000256" key="1">
    <source>
        <dbReference type="ARBA" id="ARBA00022729"/>
    </source>
</evidence>
<gene>
    <name evidence="3" type="ORF">GPX89_08060</name>
</gene>